<sequence>MSGFGATLLLFGCIQLAIQMVSKGTERRRERRSSGAATSRPFWLDPVFWAPPATFWAAGLLTIAISFTIAAYR</sequence>
<evidence type="ECO:0000256" key="1">
    <source>
        <dbReference type="SAM" id="Phobius"/>
    </source>
</evidence>
<dbReference type="EMBL" id="BMGB01000001">
    <property type="protein sequence ID" value="GGB02064.1"/>
    <property type="molecule type" value="Genomic_DNA"/>
</dbReference>
<proteinExistence type="predicted"/>
<keyword evidence="1" id="KW-1133">Transmembrane helix</keyword>
<reference evidence="2" key="2">
    <citation type="submission" date="2020-09" db="EMBL/GenBank/DDBJ databases">
        <authorList>
            <person name="Sun Q."/>
            <person name="Zhou Y."/>
        </authorList>
    </citation>
    <scope>NUCLEOTIDE SEQUENCE</scope>
    <source>
        <strain evidence="2">CGMCC 1.12813</strain>
    </source>
</reference>
<organism evidence="2 3">
    <name type="scientific">Conyzicola nivalis</name>
    <dbReference type="NCBI Taxonomy" id="1477021"/>
    <lineage>
        <taxon>Bacteria</taxon>
        <taxon>Bacillati</taxon>
        <taxon>Actinomycetota</taxon>
        <taxon>Actinomycetes</taxon>
        <taxon>Micrococcales</taxon>
        <taxon>Microbacteriaceae</taxon>
        <taxon>Conyzicola</taxon>
    </lineage>
</organism>
<dbReference type="Proteomes" id="UP000606922">
    <property type="component" value="Unassembled WGS sequence"/>
</dbReference>
<name>A0A916WJ28_9MICO</name>
<comment type="caution">
    <text evidence="2">The sequence shown here is derived from an EMBL/GenBank/DDBJ whole genome shotgun (WGS) entry which is preliminary data.</text>
</comment>
<protein>
    <submittedName>
        <fullName evidence="2">Uncharacterized protein</fullName>
    </submittedName>
</protein>
<dbReference type="AlphaFoldDB" id="A0A916WJ28"/>
<keyword evidence="3" id="KW-1185">Reference proteome</keyword>
<evidence type="ECO:0000313" key="2">
    <source>
        <dbReference type="EMBL" id="GGB02064.1"/>
    </source>
</evidence>
<evidence type="ECO:0000313" key="3">
    <source>
        <dbReference type="Proteomes" id="UP000606922"/>
    </source>
</evidence>
<feature type="transmembrane region" description="Helical" evidence="1">
    <location>
        <begin position="53"/>
        <end position="72"/>
    </location>
</feature>
<keyword evidence="1" id="KW-0472">Membrane</keyword>
<accession>A0A916WJ28</accession>
<reference evidence="2" key="1">
    <citation type="journal article" date="2014" name="Int. J. Syst. Evol. Microbiol.">
        <title>Complete genome sequence of Corynebacterium casei LMG S-19264T (=DSM 44701T), isolated from a smear-ripened cheese.</title>
        <authorList>
            <consortium name="US DOE Joint Genome Institute (JGI-PGF)"/>
            <person name="Walter F."/>
            <person name="Albersmeier A."/>
            <person name="Kalinowski J."/>
            <person name="Ruckert C."/>
        </authorList>
    </citation>
    <scope>NUCLEOTIDE SEQUENCE</scope>
    <source>
        <strain evidence="2">CGMCC 1.12813</strain>
    </source>
</reference>
<gene>
    <name evidence="2" type="ORF">GCM10010979_15830</name>
</gene>
<keyword evidence="1" id="KW-0812">Transmembrane</keyword>